<keyword evidence="3" id="KW-1185">Reference proteome</keyword>
<dbReference type="AlphaFoldDB" id="A0A6I3MAH7"/>
<organism evidence="2 3">
    <name type="scientific">Agromyces bracchium</name>
    <dbReference type="NCBI Taxonomy" id="88376"/>
    <lineage>
        <taxon>Bacteria</taxon>
        <taxon>Bacillati</taxon>
        <taxon>Actinomycetota</taxon>
        <taxon>Actinomycetes</taxon>
        <taxon>Micrococcales</taxon>
        <taxon>Microbacteriaceae</taxon>
        <taxon>Agromyces</taxon>
    </lineage>
</organism>
<name>A0A6I3MAH7_9MICO</name>
<evidence type="ECO:0000259" key="1">
    <source>
        <dbReference type="Pfam" id="PF24693"/>
    </source>
</evidence>
<dbReference type="EMBL" id="WMLB01000020">
    <property type="protein sequence ID" value="MTH68356.1"/>
    <property type="molecule type" value="Genomic_DNA"/>
</dbReference>
<dbReference type="RefSeq" id="WP_155051435.1">
    <property type="nucleotide sequence ID" value="NZ_BAAAIB010000001.1"/>
</dbReference>
<evidence type="ECO:0000313" key="3">
    <source>
        <dbReference type="Proteomes" id="UP000433071"/>
    </source>
</evidence>
<accession>A0A6I3MAH7</accession>
<protein>
    <recommendedName>
        <fullName evidence="1">DUF7660 domain-containing protein</fullName>
    </recommendedName>
</protein>
<feature type="domain" description="DUF7660" evidence="1">
    <location>
        <begin position="12"/>
        <end position="84"/>
    </location>
</feature>
<sequence length="84" mass="9467">MDLDSQALNMSSRADLVEFLGGLADSFATHPERWQNANLPDFLNAWAAWLEDMDGYFQNRGESVPTSASWQLIAQMLLAARVYE</sequence>
<comment type="caution">
    <text evidence="2">The sequence shown here is derived from an EMBL/GenBank/DDBJ whole genome shotgun (WGS) entry which is preliminary data.</text>
</comment>
<dbReference type="Pfam" id="PF24693">
    <property type="entry name" value="DUF7660"/>
    <property type="match status" value="1"/>
</dbReference>
<dbReference type="Proteomes" id="UP000433071">
    <property type="component" value="Unassembled WGS sequence"/>
</dbReference>
<gene>
    <name evidence="2" type="ORF">GJ743_08235</name>
</gene>
<proteinExistence type="predicted"/>
<reference evidence="2 3" key="1">
    <citation type="submission" date="2019-11" db="EMBL/GenBank/DDBJ databases">
        <title>Agromyces kandeliae sp. nov., isolated from mangrove soil.</title>
        <authorList>
            <person name="Wang R."/>
        </authorList>
    </citation>
    <scope>NUCLEOTIDE SEQUENCE [LARGE SCALE GENOMIC DNA]</scope>
    <source>
        <strain evidence="2 3">JCM 11433</strain>
    </source>
</reference>
<evidence type="ECO:0000313" key="2">
    <source>
        <dbReference type="EMBL" id="MTH68356.1"/>
    </source>
</evidence>
<dbReference type="OrthoDB" id="1373771at2"/>
<dbReference type="InterPro" id="IPR056077">
    <property type="entry name" value="DUF7660"/>
</dbReference>